<sequence length="48" mass="5393">MSKHLESPPSEAFQQATPWRHESYAPYKDHLSRMYTCADSGSTHPAAS</sequence>
<accession>A0A0A9SJ65</accession>
<proteinExistence type="predicted"/>
<dbReference type="EMBL" id="GBRH01276934">
    <property type="protein sequence ID" value="JAD20961.1"/>
    <property type="molecule type" value="Transcribed_RNA"/>
</dbReference>
<reference evidence="1" key="2">
    <citation type="journal article" date="2015" name="Data Brief">
        <title>Shoot transcriptome of the giant reed, Arundo donax.</title>
        <authorList>
            <person name="Barrero R.A."/>
            <person name="Guerrero F.D."/>
            <person name="Moolhuijzen P."/>
            <person name="Goolsby J.A."/>
            <person name="Tidwell J."/>
            <person name="Bellgard S.E."/>
            <person name="Bellgard M.I."/>
        </authorList>
    </citation>
    <scope>NUCLEOTIDE SEQUENCE</scope>
    <source>
        <tissue evidence="1">Shoot tissue taken approximately 20 cm above the soil surface</tissue>
    </source>
</reference>
<name>A0A0A9SJ65_ARUDO</name>
<dbReference type="AlphaFoldDB" id="A0A0A9SJ65"/>
<protein>
    <submittedName>
        <fullName evidence="1">Uncharacterized protein</fullName>
    </submittedName>
</protein>
<organism evidence="1">
    <name type="scientific">Arundo donax</name>
    <name type="common">Giant reed</name>
    <name type="synonym">Donax arundinaceus</name>
    <dbReference type="NCBI Taxonomy" id="35708"/>
    <lineage>
        <taxon>Eukaryota</taxon>
        <taxon>Viridiplantae</taxon>
        <taxon>Streptophyta</taxon>
        <taxon>Embryophyta</taxon>
        <taxon>Tracheophyta</taxon>
        <taxon>Spermatophyta</taxon>
        <taxon>Magnoliopsida</taxon>
        <taxon>Liliopsida</taxon>
        <taxon>Poales</taxon>
        <taxon>Poaceae</taxon>
        <taxon>PACMAD clade</taxon>
        <taxon>Arundinoideae</taxon>
        <taxon>Arundineae</taxon>
        <taxon>Arundo</taxon>
    </lineage>
</organism>
<evidence type="ECO:0000313" key="1">
    <source>
        <dbReference type="EMBL" id="JAD20961.1"/>
    </source>
</evidence>
<reference evidence="1" key="1">
    <citation type="submission" date="2014-09" db="EMBL/GenBank/DDBJ databases">
        <authorList>
            <person name="Magalhaes I.L.F."/>
            <person name="Oliveira U."/>
            <person name="Santos F.R."/>
            <person name="Vidigal T.H.D.A."/>
            <person name="Brescovit A.D."/>
            <person name="Santos A.J."/>
        </authorList>
    </citation>
    <scope>NUCLEOTIDE SEQUENCE</scope>
    <source>
        <tissue evidence="1">Shoot tissue taken approximately 20 cm above the soil surface</tissue>
    </source>
</reference>